<gene>
    <name evidence="3" type="ORF">BJ508DRAFT_418820</name>
</gene>
<dbReference type="Proteomes" id="UP000275078">
    <property type="component" value="Unassembled WGS sequence"/>
</dbReference>
<dbReference type="OrthoDB" id="10253115at2759"/>
<dbReference type="Pfam" id="PF13193">
    <property type="entry name" value="AMP-binding_C"/>
    <property type="match status" value="1"/>
</dbReference>
<dbReference type="Gene3D" id="3.40.50.12780">
    <property type="entry name" value="N-terminal domain of ligase-like"/>
    <property type="match status" value="1"/>
</dbReference>
<protein>
    <submittedName>
        <fullName evidence="3">Acetyl-CoA synthetase-like protein</fullName>
    </submittedName>
</protein>
<accession>A0A3N4HJF5</accession>
<dbReference type="PANTHER" id="PTHR43201:SF30">
    <property type="entry name" value="AMP-DEPENDENT SYNTHETASE_LIGASE DOMAIN-CONTAINING PROTEIN"/>
    <property type="match status" value="1"/>
</dbReference>
<feature type="domain" description="AMP-dependent synthetase/ligase" evidence="1">
    <location>
        <begin position="52"/>
        <end position="460"/>
    </location>
</feature>
<keyword evidence="4" id="KW-1185">Reference proteome</keyword>
<dbReference type="SUPFAM" id="SSF56801">
    <property type="entry name" value="Acetyl-CoA synthetase-like"/>
    <property type="match status" value="1"/>
</dbReference>
<sequence>MRPTLLRSLLRTTRNPRLLQPHSRSLLTLSHSKGATTPLLDITLGDHLAGIAGQFGDRNAVISHHQNKTLTYDALHTQSTQLAAGLARNLGVKKGDIVAVSLGNTAEYTVIQYALFKLGAVLVPLNPSFNEQQITSALLHLSCSHLIFSAETKLPRKQPRPNIPLLLNLIPTLATSPTSENIPSLRSVTIVDNTADGVDISHLKGAGRYEDVLGDGQDAVGGVLAKLGLAGFSEKLHPDEIVNIQFTSGTTSSPKAAQLTHKGILNNGKSIGDRMLLTENDIVCCPPPLFHCFGSVLGFLACTTHASAIVFPSESFNPALTLEAVAAHNCTALHGVPTMFTACLELLHHNPELRERFKKTHLRTGIASGSSVPEELMKRIERELGLNELTICYGMTETSPVSLMTHCLEKDMEMRTSSVGTVLDNVEVKVVDKDDHNKILPIGEKGELAVTGYSVMTGYYGDPVRTDEAIKVCSEGKRWMHTGDEAMMTANGFVKITGRIKDLIIRGGENIHPLEIENCLLAHPGVAEVTVAGLPCPKYGEVVAAFVRVCEGTEIIPTPSTISPAPTTSSILDSKVPISSSGDLPAAATEAEELVLREELRSGKKMSSEEVRRWVRERLSGHLVPKYVFWVEGYPKTASGKVQRFALKDLGVQWEKEGRGL</sequence>
<organism evidence="3 4">
    <name type="scientific">Ascobolus immersus RN42</name>
    <dbReference type="NCBI Taxonomy" id="1160509"/>
    <lineage>
        <taxon>Eukaryota</taxon>
        <taxon>Fungi</taxon>
        <taxon>Dikarya</taxon>
        <taxon>Ascomycota</taxon>
        <taxon>Pezizomycotina</taxon>
        <taxon>Pezizomycetes</taxon>
        <taxon>Pezizales</taxon>
        <taxon>Ascobolaceae</taxon>
        <taxon>Ascobolus</taxon>
    </lineage>
</organism>
<dbReference type="Pfam" id="PF00501">
    <property type="entry name" value="AMP-binding"/>
    <property type="match status" value="1"/>
</dbReference>
<dbReference type="InterPro" id="IPR025110">
    <property type="entry name" value="AMP-bd_C"/>
</dbReference>
<feature type="domain" description="AMP-binding enzyme C-terminal" evidence="2">
    <location>
        <begin position="515"/>
        <end position="553"/>
    </location>
</feature>
<dbReference type="PANTHER" id="PTHR43201">
    <property type="entry name" value="ACYL-COA SYNTHETASE"/>
    <property type="match status" value="1"/>
</dbReference>
<dbReference type="STRING" id="1160509.A0A3N4HJF5"/>
<dbReference type="GO" id="GO:0006631">
    <property type="term" value="P:fatty acid metabolic process"/>
    <property type="evidence" value="ECO:0007669"/>
    <property type="project" value="TreeGrafter"/>
</dbReference>
<dbReference type="GO" id="GO:0031956">
    <property type="term" value="F:medium-chain fatty acid-CoA ligase activity"/>
    <property type="evidence" value="ECO:0007669"/>
    <property type="project" value="TreeGrafter"/>
</dbReference>
<dbReference type="InterPro" id="IPR045851">
    <property type="entry name" value="AMP-bd_C_sf"/>
</dbReference>
<reference evidence="3 4" key="1">
    <citation type="journal article" date="2018" name="Nat. Ecol. Evol.">
        <title>Pezizomycetes genomes reveal the molecular basis of ectomycorrhizal truffle lifestyle.</title>
        <authorList>
            <person name="Murat C."/>
            <person name="Payen T."/>
            <person name="Noel B."/>
            <person name="Kuo A."/>
            <person name="Morin E."/>
            <person name="Chen J."/>
            <person name="Kohler A."/>
            <person name="Krizsan K."/>
            <person name="Balestrini R."/>
            <person name="Da Silva C."/>
            <person name="Montanini B."/>
            <person name="Hainaut M."/>
            <person name="Levati E."/>
            <person name="Barry K.W."/>
            <person name="Belfiori B."/>
            <person name="Cichocki N."/>
            <person name="Clum A."/>
            <person name="Dockter R.B."/>
            <person name="Fauchery L."/>
            <person name="Guy J."/>
            <person name="Iotti M."/>
            <person name="Le Tacon F."/>
            <person name="Lindquist E.A."/>
            <person name="Lipzen A."/>
            <person name="Malagnac F."/>
            <person name="Mello A."/>
            <person name="Molinier V."/>
            <person name="Miyauchi S."/>
            <person name="Poulain J."/>
            <person name="Riccioni C."/>
            <person name="Rubini A."/>
            <person name="Sitrit Y."/>
            <person name="Splivallo R."/>
            <person name="Traeger S."/>
            <person name="Wang M."/>
            <person name="Zifcakova L."/>
            <person name="Wipf D."/>
            <person name="Zambonelli A."/>
            <person name="Paolocci F."/>
            <person name="Nowrousian M."/>
            <person name="Ottonello S."/>
            <person name="Baldrian P."/>
            <person name="Spatafora J.W."/>
            <person name="Henrissat B."/>
            <person name="Nagy L.G."/>
            <person name="Aury J.M."/>
            <person name="Wincker P."/>
            <person name="Grigoriev I.V."/>
            <person name="Bonfante P."/>
            <person name="Martin F.M."/>
        </authorList>
    </citation>
    <scope>NUCLEOTIDE SEQUENCE [LARGE SCALE GENOMIC DNA]</scope>
    <source>
        <strain evidence="3 4">RN42</strain>
    </source>
</reference>
<dbReference type="InterPro" id="IPR020845">
    <property type="entry name" value="AMP-binding_CS"/>
</dbReference>
<dbReference type="EMBL" id="ML119804">
    <property type="protein sequence ID" value="RPA73989.1"/>
    <property type="molecule type" value="Genomic_DNA"/>
</dbReference>
<name>A0A3N4HJF5_ASCIM</name>
<evidence type="ECO:0000313" key="4">
    <source>
        <dbReference type="Proteomes" id="UP000275078"/>
    </source>
</evidence>
<dbReference type="InterPro" id="IPR000873">
    <property type="entry name" value="AMP-dep_synth/lig_dom"/>
</dbReference>
<evidence type="ECO:0000313" key="3">
    <source>
        <dbReference type="EMBL" id="RPA73989.1"/>
    </source>
</evidence>
<proteinExistence type="predicted"/>
<evidence type="ECO:0000259" key="1">
    <source>
        <dbReference type="Pfam" id="PF00501"/>
    </source>
</evidence>
<dbReference type="AlphaFoldDB" id="A0A3N4HJF5"/>
<dbReference type="InterPro" id="IPR042099">
    <property type="entry name" value="ANL_N_sf"/>
</dbReference>
<dbReference type="PROSITE" id="PS00455">
    <property type="entry name" value="AMP_BINDING"/>
    <property type="match status" value="1"/>
</dbReference>
<evidence type="ECO:0000259" key="2">
    <source>
        <dbReference type="Pfam" id="PF13193"/>
    </source>
</evidence>
<dbReference type="Gene3D" id="3.30.300.30">
    <property type="match status" value="1"/>
</dbReference>